<sequence>MAIAGLILMQPANAANTVDIGSIAAFDLGTWNDSGGITESQVFCVVSENSGNNKVYPYWLKVTSLDASGNFALYRNGNPSSSAQSTLNVSFKHKDVVAATNFETLQPDDFESHAHDGGRTGCTTAGDNSELLVELTATELAAKLPGSYIGNFSLTAMGGVNANQLNSANFTVAITIQGAAAQVKISGLDDVNFGAYSGAGDLTADERFCVHSTTSSYRLSVSAASQDANGNFYLSGLSSGQGLPVALAFIDATGTSGNIPVLNAAISGMGDSLSENCSGSDNATLTFALNEQSLRRVATGDYAETFTIMIEPE</sequence>
<protein>
    <recommendedName>
        <fullName evidence="3">Spore coat protein U domain-containing protein</fullName>
    </recommendedName>
</protein>
<organism evidence="1 2">
    <name type="scientific">SAR86 cluster bacterium</name>
    <dbReference type="NCBI Taxonomy" id="2030880"/>
    <lineage>
        <taxon>Bacteria</taxon>
        <taxon>Pseudomonadati</taxon>
        <taxon>Pseudomonadota</taxon>
        <taxon>Gammaproteobacteria</taxon>
        <taxon>SAR86 cluster</taxon>
    </lineage>
</organism>
<evidence type="ECO:0008006" key="3">
    <source>
        <dbReference type="Google" id="ProtNLM"/>
    </source>
</evidence>
<dbReference type="AlphaFoldDB" id="A0A972W1T0"/>
<proteinExistence type="predicted"/>
<evidence type="ECO:0000313" key="1">
    <source>
        <dbReference type="EMBL" id="NQV66385.1"/>
    </source>
</evidence>
<dbReference type="EMBL" id="JABMOJ010000510">
    <property type="protein sequence ID" value="NQV66385.1"/>
    <property type="molecule type" value="Genomic_DNA"/>
</dbReference>
<reference evidence="1" key="1">
    <citation type="submission" date="2020-05" db="EMBL/GenBank/DDBJ databases">
        <title>Sulfur intermediates as new biogeochemical hubs in an aquatic model microbial ecosystem.</title>
        <authorList>
            <person name="Vigneron A."/>
        </authorList>
    </citation>
    <scope>NUCLEOTIDE SEQUENCE</scope>
    <source>
        <strain evidence="1">Bin.250</strain>
    </source>
</reference>
<accession>A0A972W1T0</accession>
<comment type="caution">
    <text evidence="1">The sequence shown here is derived from an EMBL/GenBank/DDBJ whole genome shotgun (WGS) entry which is preliminary data.</text>
</comment>
<dbReference type="Proteomes" id="UP000754644">
    <property type="component" value="Unassembled WGS sequence"/>
</dbReference>
<gene>
    <name evidence="1" type="ORF">HQ497_13570</name>
</gene>
<evidence type="ECO:0000313" key="2">
    <source>
        <dbReference type="Proteomes" id="UP000754644"/>
    </source>
</evidence>
<name>A0A972W1T0_9GAMM</name>